<evidence type="ECO:0000313" key="2">
    <source>
        <dbReference type="EMBL" id="MFH8549686.1"/>
    </source>
</evidence>
<dbReference type="Pfam" id="PF00196">
    <property type="entry name" value="GerE"/>
    <property type="match status" value="1"/>
</dbReference>
<protein>
    <submittedName>
        <fullName evidence="2">LuxR C-terminal-related transcriptional regulator</fullName>
    </submittedName>
</protein>
<dbReference type="SMART" id="SM00421">
    <property type="entry name" value="HTH_LUXR"/>
    <property type="match status" value="1"/>
</dbReference>
<reference evidence="2 3" key="1">
    <citation type="submission" date="2024-10" db="EMBL/GenBank/DDBJ databases">
        <title>The Natural Products Discovery Center: Release of the First 8490 Sequenced Strains for Exploring Actinobacteria Biosynthetic Diversity.</title>
        <authorList>
            <person name="Kalkreuter E."/>
            <person name="Kautsar S.A."/>
            <person name="Yang D."/>
            <person name="Bader C.D."/>
            <person name="Teijaro C.N."/>
            <person name="Fluegel L."/>
            <person name="Davis C.M."/>
            <person name="Simpson J.R."/>
            <person name="Lauterbach L."/>
            <person name="Steele A.D."/>
            <person name="Gui C."/>
            <person name="Meng S."/>
            <person name="Li G."/>
            <person name="Viehrig K."/>
            <person name="Ye F."/>
            <person name="Su P."/>
            <person name="Kiefer A.F."/>
            <person name="Nichols A."/>
            <person name="Cepeda A.J."/>
            <person name="Yan W."/>
            <person name="Fan B."/>
            <person name="Jiang Y."/>
            <person name="Adhikari A."/>
            <person name="Zheng C.-J."/>
            <person name="Schuster L."/>
            <person name="Cowan T.M."/>
            <person name="Smanski M.J."/>
            <person name="Chevrette M.G."/>
            <person name="De Carvalho L.P.S."/>
            <person name="Shen B."/>
        </authorList>
    </citation>
    <scope>NUCLEOTIDE SEQUENCE [LARGE SCALE GENOMIC DNA]</scope>
    <source>
        <strain evidence="2 3">NPDC017990</strain>
    </source>
</reference>
<sequence length="332" mass="35824">MAGQHIAHGADTLCEAGATVYESALLHGRIPRRDADRAPCLIDHGLLHPDIDDMRWLRPTAPAVALPRLLDGIEKAIAGERDHEARLTKAFEPLRALGGHQAPPSDSPGITVLDGLPRITDAITRAMADATEEILTVRPGGSRSPELPATSPAGQQAMLSRGCRLRALYPHPARHPLPDPARYEQFDGDIEVRTLDDVSEHLVILDRTVAFIPAHRTDALALELRNPAVVDFLVTTFERLWRLATPLYPGAAHPLPEDGVTPRQRAIATLLTEGLTDADIADRLGMNIRTARVHIAALAETLGSESRAQLGYLIGQSGILESNAPESGESGR</sequence>
<dbReference type="InterPro" id="IPR036388">
    <property type="entry name" value="WH-like_DNA-bd_sf"/>
</dbReference>
<proteinExistence type="predicted"/>
<dbReference type="Gene3D" id="1.10.10.10">
    <property type="entry name" value="Winged helix-like DNA-binding domain superfamily/Winged helix DNA-binding domain"/>
    <property type="match status" value="1"/>
</dbReference>
<gene>
    <name evidence="2" type="ORF">ACH4F9_32250</name>
</gene>
<dbReference type="PROSITE" id="PS50043">
    <property type="entry name" value="HTH_LUXR_2"/>
    <property type="match status" value="1"/>
</dbReference>
<feature type="domain" description="HTH luxR-type" evidence="1">
    <location>
        <begin position="253"/>
        <end position="318"/>
    </location>
</feature>
<dbReference type="PANTHER" id="PTHR34293:SF1">
    <property type="entry name" value="HTH-TYPE TRANSCRIPTIONAL REGULATOR TRMBL2"/>
    <property type="match status" value="1"/>
</dbReference>
<comment type="caution">
    <text evidence="2">The sequence shown here is derived from an EMBL/GenBank/DDBJ whole genome shotgun (WGS) entry which is preliminary data.</text>
</comment>
<dbReference type="PRINTS" id="PR00038">
    <property type="entry name" value="HTHLUXR"/>
</dbReference>
<dbReference type="CDD" id="cd06170">
    <property type="entry name" value="LuxR_C_like"/>
    <property type="match status" value="1"/>
</dbReference>
<evidence type="ECO:0000313" key="3">
    <source>
        <dbReference type="Proteomes" id="UP001610818"/>
    </source>
</evidence>
<accession>A0ABW7QXE6</accession>
<dbReference type="InterPro" id="IPR000792">
    <property type="entry name" value="Tscrpt_reg_LuxR_C"/>
</dbReference>
<evidence type="ECO:0000259" key="1">
    <source>
        <dbReference type="PROSITE" id="PS50043"/>
    </source>
</evidence>
<dbReference type="PANTHER" id="PTHR34293">
    <property type="entry name" value="HTH-TYPE TRANSCRIPTIONAL REGULATOR TRMBL2"/>
    <property type="match status" value="1"/>
</dbReference>
<dbReference type="Proteomes" id="UP001610818">
    <property type="component" value="Unassembled WGS sequence"/>
</dbReference>
<dbReference type="SUPFAM" id="SSF46894">
    <property type="entry name" value="C-terminal effector domain of the bipartite response regulators"/>
    <property type="match status" value="1"/>
</dbReference>
<name>A0ABW7QXE6_9ACTN</name>
<keyword evidence="3" id="KW-1185">Reference proteome</keyword>
<dbReference type="EMBL" id="JBIRGQ010000006">
    <property type="protein sequence ID" value="MFH8549686.1"/>
    <property type="molecule type" value="Genomic_DNA"/>
</dbReference>
<dbReference type="InterPro" id="IPR016032">
    <property type="entry name" value="Sig_transdc_resp-reg_C-effctor"/>
</dbReference>
<organism evidence="2 3">
    <name type="scientific">Streptomyces longisporoflavus</name>
    <dbReference type="NCBI Taxonomy" id="28044"/>
    <lineage>
        <taxon>Bacteria</taxon>
        <taxon>Bacillati</taxon>
        <taxon>Actinomycetota</taxon>
        <taxon>Actinomycetes</taxon>
        <taxon>Kitasatosporales</taxon>
        <taxon>Streptomycetaceae</taxon>
        <taxon>Streptomyces</taxon>
    </lineage>
</organism>
<dbReference type="InterPro" id="IPR051797">
    <property type="entry name" value="TrmB-like"/>
</dbReference>
<dbReference type="RefSeq" id="WP_397716075.1">
    <property type="nucleotide sequence ID" value="NZ_JBIRGN010000006.1"/>
</dbReference>